<organism evidence="1 2">
    <name type="scientific">OM182 bacterium BACL3 MAG-120920-bin41</name>
    <dbReference type="NCBI Taxonomy" id="1655580"/>
    <lineage>
        <taxon>Bacteria</taxon>
        <taxon>Pseudomonadati</taxon>
        <taxon>Pseudomonadota</taxon>
        <taxon>Gammaproteobacteria</taxon>
        <taxon>OMG group</taxon>
        <taxon>OM182 clade</taxon>
    </lineage>
</organism>
<dbReference type="AlphaFoldDB" id="A0A0R2SX76"/>
<feature type="non-terminal residue" evidence="1">
    <location>
        <position position="1"/>
    </location>
</feature>
<name>A0A0R2SX76_9GAMM</name>
<reference evidence="1 2" key="1">
    <citation type="submission" date="2015-10" db="EMBL/GenBank/DDBJ databases">
        <title>Metagenome-Assembled Genomes uncover a global brackish microbiome.</title>
        <authorList>
            <person name="Hugerth L.W."/>
            <person name="Larsson J."/>
            <person name="Alneberg J."/>
            <person name="Lindh M.V."/>
            <person name="Legrand C."/>
            <person name="Pinhassi J."/>
            <person name="Andersson A.F."/>
        </authorList>
    </citation>
    <scope>NUCLEOTIDE SEQUENCE [LARGE SCALE GENOMIC DNA]</scope>
    <source>
        <strain evidence="1">BACL4 MAG-120920-bin41</strain>
    </source>
</reference>
<dbReference type="Proteomes" id="UP000051547">
    <property type="component" value="Unassembled WGS sequence"/>
</dbReference>
<dbReference type="EMBL" id="LIBE01000345">
    <property type="protein sequence ID" value="KRO79649.1"/>
    <property type="molecule type" value="Genomic_DNA"/>
</dbReference>
<evidence type="ECO:0000313" key="2">
    <source>
        <dbReference type="Proteomes" id="UP000051547"/>
    </source>
</evidence>
<evidence type="ECO:0000313" key="1">
    <source>
        <dbReference type="EMBL" id="KRO79649.1"/>
    </source>
</evidence>
<protein>
    <submittedName>
        <fullName evidence="1">Uncharacterized protein</fullName>
    </submittedName>
</protein>
<proteinExistence type="predicted"/>
<accession>A0A0R2SX76</accession>
<sequence>SFRAIQRGEGGGVEAKIRFVQASEFFDFSVVGQQSRIANYPEETLRLLNNYYPSGKPAPGAWVKLVE</sequence>
<gene>
    <name evidence="1" type="ORF">ABR72_04160</name>
</gene>
<comment type="caution">
    <text evidence="1">The sequence shown here is derived from an EMBL/GenBank/DDBJ whole genome shotgun (WGS) entry which is preliminary data.</text>
</comment>